<keyword evidence="3 5" id="KW-0238">DNA-binding</keyword>
<dbReference type="InterPro" id="IPR009057">
    <property type="entry name" value="Homeodomain-like_sf"/>
</dbReference>
<keyword evidence="1" id="KW-0678">Repressor</keyword>
<evidence type="ECO:0000313" key="7">
    <source>
        <dbReference type="EMBL" id="ASP23641.1"/>
    </source>
</evidence>
<dbReference type="PANTHER" id="PTHR47506:SF1">
    <property type="entry name" value="HTH-TYPE TRANSCRIPTIONAL REGULATOR YJDC"/>
    <property type="match status" value="1"/>
</dbReference>
<feature type="domain" description="HTH tetR-type" evidence="6">
    <location>
        <begin position="10"/>
        <end position="70"/>
    </location>
</feature>
<dbReference type="AlphaFoldDB" id="A0A222ECF4"/>
<evidence type="ECO:0000256" key="1">
    <source>
        <dbReference type="ARBA" id="ARBA00022491"/>
    </source>
</evidence>
<dbReference type="SUPFAM" id="SSF48498">
    <property type="entry name" value="Tetracyclin repressor-like, C-terminal domain"/>
    <property type="match status" value="1"/>
</dbReference>
<dbReference type="PROSITE" id="PS50977">
    <property type="entry name" value="HTH_TETR_2"/>
    <property type="match status" value="1"/>
</dbReference>
<protein>
    <submittedName>
        <fullName evidence="7">HTH-type transcriptional repressor ComR</fullName>
    </submittedName>
</protein>
<geneLocation type="plasmid" evidence="8">
    <name>psms3-2</name>
</geneLocation>
<dbReference type="Pfam" id="PF00440">
    <property type="entry name" value="TetR_N"/>
    <property type="match status" value="1"/>
</dbReference>
<evidence type="ECO:0000256" key="5">
    <source>
        <dbReference type="PROSITE-ProRule" id="PRU00335"/>
    </source>
</evidence>
<organism evidence="7 8">
    <name type="scientific">Antarctobacter heliothermus</name>
    <dbReference type="NCBI Taxonomy" id="74033"/>
    <lineage>
        <taxon>Bacteria</taxon>
        <taxon>Pseudomonadati</taxon>
        <taxon>Pseudomonadota</taxon>
        <taxon>Alphaproteobacteria</taxon>
        <taxon>Rhodobacterales</taxon>
        <taxon>Roseobacteraceae</taxon>
        <taxon>Antarctobacter</taxon>
    </lineage>
</organism>
<dbReference type="Pfam" id="PF13977">
    <property type="entry name" value="TetR_C_6"/>
    <property type="match status" value="1"/>
</dbReference>
<keyword evidence="7" id="KW-0614">Plasmid</keyword>
<gene>
    <name evidence="7" type="ORF">ANTHELSMS3_04743</name>
</gene>
<evidence type="ECO:0000256" key="4">
    <source>
        <dbReference type="ARBA" id="ARBA00023163"/>
    </source>
</evidence>
<dbReference type="PANTHER" id="PTHR47506">
    <property type="entry name" value="TRANSCRIPTIONAL REGULATORY PROTEIN"/>
    <property type="match status" value="1"/>
</dbReference>
<dbReference type="KEGG" id="aht:ANTHELSMS3_04743"/>
<keyword evidence="2" id="KW-0805">Transcription regulation</keyword>
<dbReference type="EMBL" id="CP022542">
    <property type="protein sequence ID" value="ASP23641.1"/>
    <property type="molecule type" value="Genomic_DNA"/>
</dbReference>
<dbReference type="PRINTS" id="PR00455">
    <property type="entry name" value="HTHTETR"/>
</dbReference>
<evidence type="ECO:0000259" key="6">
    <source>
        <dbReference type="PROSITE" id="PS50977"/>
    </source>
</evidence>
<dbReference type="InterPro" id="IPR036271">
    <property type="entry name" value="Tet_transcr_reg_TetR-rel_C_sf"/>
</dbReference>
<feature type="DNA-binding region" description="H-T-H motif" evidence="5">
    <location>
        <begin position="33"/>
        <end position="52"/>
    </location>
</feature>
<proteinExistence type="predicted"/>
<evidence type="ECO:0000256" key="3">
    <source>
        <dbReference type="ARBA" id="ARBA00023125"/>
    </source>
</evidence>
<accession>A0A222ECF4</accession>
<dbReference type="Gene3D" id="1.10.10.60">
    <property type="entry name" value="Homeodomain-like"/>
    <property type="match status" value="1"/>
</dbReference>
<dbReference type="Gene3D" id="1.10.357.10">
    <property type="entry name" value="Tetracycline Repressor, domain 2"/>
    <property type="match status" value="1"/>
</dbReference>
<evidence type="ECO:0000256" key="2">
    <source>
        <dbReference type="ARBA" id="ARBA00023015"/>
    </source>
</evidence>
<sequence length="204" mass="22344">MLTAMARPASYDRDAALDAAMSLFWVKGYHATSMKDLEAVLGMRPGSIYAAFQSKEALFRATLDRYAARMADELNTTIGTAGSPLAALQAHLRGLAAPQSCDRPSTACMLVKSLLEVPSGSELREFVLAHLDRVEDTLTEAFRRARDLGELPADSAPDRLARRVQTYIFGLKVQAQRDTDPVRMQALCQDLADEIGQLRSSPVQ</sequence>
<keyword evidence="8" id="KW-1185">Reference proteome</keyword>
<dbReference type="SUPFAM" id="SSF46689">
    <property type="entry name" value="Homeodomain-like"/>
    <property type="match status" value="1"/>
</dbReference>
<keyword evidence="4" id="KW-0804">Transcription</keyword>
<dbReference type="InterPro" id="IPR039538">
    <property type="entry name" value="BetI_C"/>
</dbReference>
<dbReference type="GO" id="GO:0003677">
    <property type="term" value="F:DNA binding"/>
    <property type="evidence" value="ECO:0007669"/>
    <property type="project" value="UniProtKB-UniRule"/>
</dbReference>
<dbReference type="Proteomes" id="UP000203589">
    <property type="component" value="Plasmid pSMS3-2"/>
</dbReference>
<dbReference type="InterPro" id="IPR001647">
    <property type="entry name" value="HTH_TetR"/>
</dbReference>
<reference evidence="7 8" key="1">
    <citation type="submission" date="2017-07" db="EMBL/GenBank/DDBJ databases">
        <title>Genome Sequence of Antarctobacter heliothermus Strain SMS3 Isolated from a culture of the Diatom Skeletonema marinoi.</title>
        <authorList>
            <person name="Topel M."/>
            <person name="Pinder M.I.M."/>
            <person name="Johansson O.N."/>
            <person name="Kourtchenko O."/>
            <person name="Godhe A."/>
            <person name="Clarke A.K."/>
        </authorList>
    </citation>
    <scope>NUCLEOTIDE SEQUENCE [LARGE SCALE GENOMIC DNA]</scope>
    <source>
        <strain evidence="7 8">SMS3</strain>
        <plasmid evidence="8">Plasmid psms3-2</plasmid>
    </source>
</reference>
<name>A0A222ECF4_9RHOB</name>
<evidence type="ECO:0000313" key="8">
    <source>
        <dbReference type="Proteomes" id="UP000203589"/>
    </source>
</evidence>